<sequence length="92" mass="9996">MSALTLRQISAVLPPEKAWGLWASRQIVARIMDLFGPSLAGTRVEHVDSRLLDGRRVVGEWVRGPGVQRVDAGSISCTVAALRCARRARTDG</sequence>
<name>X8AQD2_MYCXE</name>
<accession>X8AQD2</accession>
<reference evidence="1" key="1">
    <citation type="submission" date="2014-01" db="EMBL/GenBank/DDBJ databases">
        <authorList>
            <person name="Brown-Elliot B."/>
            <person name="Wallace R."/>
            <person name="Lenaerts A."/>
            <person name="Ordway D."/>
            <person name="DeGroote M.A."/>
            <person name="Parker T."/>
            <person name="Sizemore C."/>
            <person name="Tallon L.J."/>
            <person name="Sadzewicz L.K."/>
            <person name="Sengamalay N."/>
            <person name="Fraser C.M."/>
            <person name="Hine E."/>
            <person name="Shefchek K.A."/>
            <person name="Das S.P."/>
            <person name="Tettelin H."/>
        </authorList>
    </citation>
    <scope>NUCLEOTIDE SEQUENCE [LARGE SCALE GENOMIC DNA]</scope>
    <source>
        <strain evidence="1">4042</strain>
    </source>
</reference>
<organism evidence="1">
    <name type="scientific">Mycobacterium xenopi 4042</name>
    <dbReference type="NCBI Taxonomy" id="1299334"/>
    <lineage>
        <taxon>Bacteria</taxon>
        <taxon>Bacillati</taxon>
        <taxon>Actinomycetota</taxon>
        <taxon>Actinomycetes</taxon>
        <taxon>Mycobacteriales</taxon>
        <taxon>Mycobacteriaceae</taxon>
        <taxon>Mycobacterium</taxon>
    </lineage>
</organism>
<dbReference type="PATRIC" id="fig|1299334.3.peg.5112"/>
<comment type="caution">
    <text evidence="1">The sequence shown here is derived from an EMBL/GenBank/DDBJ whole genome shotgun (WGS) entry which is preliminary data.</text>
</comment>
<dbReference type="AlphaFoldDB" id="X8AQD2"/>
<dbReference type="EMBL" id="JAOB01000047">
    <property type="protein sequence ID" value="EUA33326.1"/>
    <property type="molecule type" value="Genomic_DNA"/>
</dbReference>
<proteinExistence type="predicted"/>
<evidence type="ECO:0000313" key="1">
    <source>
        <dbReference type="EMBL" id="EUA33326.1"/>
    </source>
</evidence>
<gene>
    <name evidence="1" type="primary">lipK</name>
    <name evidence="1" type="ORF">I553_7736</name>
</gene>
<protein>
    <submittedName>
        <fullName evidence="1">LipK domain protein</fullName>
    </submittedName>
</protein>